<dbReference type="KEGG" id="xpo:XPG1_1910"/>
<dbReference type="Pfam" id="PF04231">
    <property type="entry name" value="Endonuclease_1"/>
    <property type="match status" value="1"/>
</dbReference>
<dbReference type="Gene3D" id="3.40.10.10">
    <property type="entry name" value="DNA Methylphosphotriester Repair Domain"/>
    <property type="match status" value="1"/>
</dbReference>
<keyword evidence="2" id="KW-0540">Nuclease</keyword>
<evidence type="ECO:0000256" key="2">
    <source>
        <dbReference type="ARBA" id="ARBA00022722"/>
    </source>
</evidence>
<gene>
    <name evidence="4" type="ORF">XPG1_1910</name>
</gene>
<evidence type="ECO:0000256" key="1">
    <source>
        <dbReference type="ARBA" id="ARBA00006429"/>
    </source>
</evidence>
<dbReference type="SUPFAM" id="SSF54060">
    <property type="entry name" value="His-Me finger endonucleases"/>
    <property type="match status" value="1"/>
</dbReference>
<comment type="similarity">
    <text evidence="1">Belongs to the EndA/NucM nuclease family.</text>
</comment>
<dbReference type="SUPFAM" id="SSF57884">
    <property type="entry name" value="Ada DNA repair protein, N-terminal domain (N-Ada 10)"/>
    <property type="match status" value="1"/>
</dbReference>
<keyword evidence="5" id="KW-1185">Reference proteome</keyword>
<dbReference type="GO" id="GO:0004530">
    <property type="term" value="F:deoxyribonuclease I activity"/>
    <property type="evidence" value="ECO:0007669"/>
    <property type="project" value="UniProtKB-EC"/>
</dbReference>
<keyword evidence="4" id="KW-0255">Endonuclease</keyword>
<dbReference type="InterPro" id="IPR007346">
    <property type="entry name" value="Endonuclease-I"/>
</dbReference>
<dbReference type="Proteomes" id="UP000032735">
    <property type="component" value="Chromosome"/>
</dbReference>
<evidence type="ECO:0000313" key="4">
    <source>
        <dbReference type="EMBL" id="CDG21565.1"/>
    </source>
</evidence>
<dbReference type="EMBL" id="FO704551">
    <property type="protein sequence ID" value="CDG21565.1"/>
    <property type="molecule type" value="Genomic_DNA"/>
</dbReference>
<keyword evidence="3 4" id="KW-0378">Hydrolase</keyword>
<protein>
    <submittedName>
        <fullName evidence="4">DNA-specific endonuclease I (Modular protein)</fullName>
        <ecNumber evidence="4">3.1.21.1</ecNumber>
    </submittedName>
</protein>
<sequence>MRNRRDISSTSFTIDAVINKSIGIILKNKIGQWARYLLAFGLTLSFHAWSAPTSFEQAKIESRKNVYDGKVKSKIGTLYCGCDWQWVGKSGGRVNLASCDYHIRAQQTRAERIEWEHMVPAWVFGHQRQCWQEGGRKNCVDTDPVFRMIESDMHNLAPAIGEVNADRSNFSYGMIAKNKPNMYGACSSKVDSQSRLFEPRNRVKGMVARVYFYMHDRYNLSMSRQQQQLMMAWDRQYPVDAWERERDNRIAKIMGHHNPFVTGSQKWELGHKNSGLGLQGNALKQNHFQGGHHQRSALSATAKTAQDGEIKGNKNSHIYHLIHCAGYKTVADKNAIYFQSETEAKKAGYQLAGNCKK</sequence>
<dbReference type="AlphaFoldDB" id="A0A068R613"/>
<evidence type="ECO:0000313" key="5">
    <source>
        <dbReference type="Proteomes" id="UP000032735"/>
    </source>
</evidence>
<name>A0A068R613_9GAMM</name>
<organism evidence="4 5">
    <name type="scientific">Xenorhabdus poinarii G6</name>
    <dbReference type="NCBI Taxonomy" id="1354304"/>
    <lineage>
        <taxon>Bacteria</taxon>
        <taxon>Pseudomonadati</taxon>
        <taxon>Pseudomonadota</taxon>
        <taxon>Gammaproteobacteria</taxon>
        <taxon>Enterobacterales</taxon>
        <taxon>Morganellaceae</taxon>
        <taxon>Xenorhabdus</taxon>
    </lineage>
</organism>
<dbReference type="InterPro" id="IPR044925">
    <property type="entry name" value="His-Me_finger_sf"/>
</dbReference>
<dbReference type="PANTHER" id="PTHR33607:SF2">
    <property type="entry name" value="ENDONUCLEASE-1"/>
    <property type="match status" value="1"/>
</dbReference>
<proteinExistence type="inferred from homology"/>
<dbReference type="HOGENOM" id="CLU_070541_0_0_6"/>
<dbReference type="InterPro" id="IPR035451">
    <property type="entry name" value="Ada-like_dom_sf"/>
</dbReference>
<evidence type="ECO:0000256" key="3">
    <source>
        <dbReference type="ARBA" id="ARBA00022801"/>
    </source>
</evidence>
<accession>A0A068R613</accession>
<dbReference type="PANTHER" id="PTHR33607">
    <property type="entry name" value="ENDONUCLEASE-1"/>
    <property type="match status" value="1"/>
</dbReference>
<reference evidence="4 5" key="1">
    <citation type="submission" date="2013-07" db="EMBL/GenBank/DDBJ databases">
        <authorList>
            <person name="Genoscope - CEA"/>
        </authorList>
    </citation>
    <scope>NUCLEOTIDE SEQUENCE [LARGE SCALE GENOMIC DNA]</scope>
    <source>
        <strain evidence="4 5">G6</strain>
    </source>
</reference>
<dbReference type="EC" id="3.1.21.1" evidence="4"/>